<proteinExistence type="predicted"/>
<dbReference type="Proteomes" id="UP001596106">
    <property type="component" value="Unassembled WGS sequence"/>
</dbReference>
<keyword evidence="2" id="KW-1185">Reference proteome</keyword>
<reference evidence="2" key="1">
    <citation type="journal article" date="2019" name="Int. J. Syst. Evol. Microbiol.">
        <title>The Global Catalogue of Microorganisms (GCM) 10K type strain sequencing project: providing services to taxonomists for standard genome sequencing and annotation.</title>
        <authorList>
            <consortium name="The Broad Institute Genomics Platform"/>
            <consortium name="The Broad Institute Genome Sequencing Center for Infectious Disease"/>
            <person name="Wu L."/>
            <person name="Ma J."/>
        </authorList>
    </citation>
    <scope>NUCLEOTIDE SEQUENCE [LARGE SCALE GENOMIC DNA]</scope>
    <source>
        <strain evidence="2">CCUG 55250</strain>
    </source>
</reference>
<protein>
    <submittedName>
        <fullName evidence="1">Uncharacterized protein</fullName>
    </submittedName>
</protein>
<evidence type="ECO:0000313" key="1">
    <source>
        <dbReference type="EMBL" id="MFC5407946.1"/>
    </source>
</evidence>
<dbReference type="EMBL" id="JBHSMA010000001">
    <property type="protein sequence ID" value="MFC5407946.1"/>
    <property type="molecule type" value="Genomic_DNA"/>
</dbReference>
<sequence>MQDCFSSGCSGWVRRYTILDGNANCPSCFSTMARN</sequence>
<organism evidence="1 2">
    <name type="scientific">Larkinella bovis</name>
    <dbReference type="NCBI Taxonomy" id="683041"/>
    <lineage>
        <taxon>Bacteria</taxon>
        <taxon>Pseudomonadati</taxon>
        <taxon>Bacteroidota</taxon>
        <taxon>Cytophagia</taxon>
        <taxon>Cytophagales</taxon>
        <taxon>Spirosomataceae</taxon>
        <taxon>Larkinella</taxon>
    </lineage>
</organism>
<comment type="caution">
    <text evidence="1">The sequence shown here is derived from an EMBL/GenBank/DDBJ whole genome shotgun (WGS) entry which is preliminary data.</text>
</comment>
<gene>
    <name evidence="1" type="ORF">ACFPMF_01400</name>
</gene>
<accession>A0ABW0I360</accession>
<evidence type="ECO:0000313" key="2">
    <source>
        <dbReference type="Proteomes" id="UP001596106"/>
    </source>
</evidence>
<dbReference type="RefSeq" id="WP_379842734.1">
    <property type="nucleotide sequence ID" value="NZ_JBHSMA010000001.1"/>
</dbReference>
<name>A0ABW0I360_9BACT</name>